<dbReference type="PANTHER" id="PTHR43240">
    <property type="entry name" value="1,4-DIHYDROXY-2-NAPHTHOYL-COA THIOESTERASE 1"/>
    <property type="match status" value="1"/>
</dbReference>
<dbReference type="InterPro" id="IPR029069">
    <property type="entry name" value="HotDog_dom_sf"/>
</dbReference>
<evidence type="ECO:0000259" key="3">
    <source>
        <dbReference type="Pfam" id="PF03061"/>
    </source>
</evidence>
<dbReference type="NCBIfam" id="TIGR00369">
    <property type="entry name" value="unchar_dom_1"/>
    <property type="match status" value="1"/>
</dbReference>
<proteinExistence type="inferred from homology"/>
<gene>
    <name evidence="4" type="ORF">BFS30_05500</name>
</gene>
<dbReference type="KEGG" id="psty:BFS30_05500"/>
<dbReference type="InterPro" id="IPR003736">
    <property type="entry name" value="PAAI_dom"/>
</dbReference>
<evidence type="ECO:0000256" key="1">
    <source>
        <dbReference type="ARBA" id="ARBA00008324"/>
    </source>
</evidence>
<evidence type="ECO:0000313" key="5">
    <source>
        <dbReference type="Proteomes" id="UP000094313"/>
    </source>
</evidence>
<dbReference type="PANTHER" id="PTHR43240:SF5">
    <property type="entry name" value="1,4-DIHYDROXY-2-NAPHTHOYL-COA THIOESTERASE 1"/>
    <property type="match status" value="1"/>
</dbReference>
<dbReference type="AlphaFoldDB" id="A0A1D7QDB4"/>
<name>A0A1D7QDB4_9SPHI</name>
<dbReference type="GO" id="GO:0061522">
    <property type="term" value="F:1,4-dihydroxy-2-naphthoyl-CoA thioesterase activity"/>
    <property type="evidence" value="ECO:0007669"/>
    <property type="project" value="TreeGrafter"/>
</dbReference>
<evidence type="ECO:0000256" key="2">
    <source>
        <dbReference type="ARBA" id="ARBA00022801"/>
    </source>
</evidence>
<dbReference type="InterPro" id="IPR006683">
    <property type="entry name" value="Thioestr_dom"/>
</dbReference>
<feature type="domain" description="Thioesterase" evidence="3">
    <location>
        <begin position="52"/>
        <end position="126"/>
    </location>
</feature>
<dbReference type="SUPFAM" id="SSF54637">
    <property type="entry name" value="Thioesterase/thiol ester dehydrase-isomerase"/>
    <property type="match status" value="1"/>
</dbReference>
<accession>A0A1D7QDB4</accession>
<dbReference type="Gene3D" id="3.10.129.10">
    <property type="entry name" value="Hotdog Thioesterase"/>
    <property type="match status" value="1"/>
</dbReference>
<reference evidence="4 5" key="1">
    <citation type="submission" date="2016-08" db="EMBL/GenBank/DDBJ databases">
        <authorList>
            <person name="Seilhamer J.J."/>
        </authorList>
    </citation>
    <scope>NUCLEOTIDE SEQUENCE [LARGE SCALE GENOMIC DNA]</scope>
    <source>
        <strain evidence="4 5">DX4</strain>
    </source>
</reference>
<dbReference type="Pfam" id="PF03061">
    <property type="entry name" value="4HBT"/>
    <property type="match status" value="1"/>
</dbReference>
<keyword evidence="2" id="KW-0378">Hydrolase</keyword>
<dbReference type="GO" id="GO:0005829">
    <property type="term" value="C:cytosol"/>
    <property type="evidence" value="ECO:0007669"/>
    <property type="project" value="TreeGrafter"/>
</dbReference>
<organism evidence="4 5">
    <name type="scientific">Pedobacter steynii</name>
    <dbReference type="NCBI Taxonomy" id="430522"/>
    <lineage>
        <taxon>Bacteria</taxon>
        <taxon>Pseudomonadati</taxon>
        <taxon>Bacteroidota</taxon>
        <taxon>Sphingobacteriia</taxon>
        <taxon>Sphingobacteriales</taxon>
        <taxon>Sphingobacteriaceae</taxon>
        <taxon>Pedobacter</taxon>
    </lineage>
</organism>
<dbReference type="EMBL" id="CP017141">
    <property type="protein sequence ID" value="AOM76661.1"/>
    <property type="molecule type" value="Genomic_DNA"/>
</dbReference>
<comment type="similarity">
    <text evidence="1">Belongs to the thioesterase PaaI family.</text>
</comment>
<keyword evidence="5" id="KW-1185">Reference proteome</keyword>
<evidence type="ECO:0000313" key="4">
    <source>
        <dbReference type="EMBL" id="AOM76661.1"/>
    </source>
</evidence>
<protein>
    <submittedName>
        <fullName evidence="4">Esterase</fullName>
    </submittedName>
</protein>
<dbReference type="Proteomes" id="UP000094313">
    <property type="component" value="Chromosome"/>
</dbReference>
<dbReference type="CDD" id="cd03443">
    <property type="entry name" value="PaaI_thioesterase"/>
    <property type="match status" value="1"/>
</dbReference>
<sequence length="143" mass="15657">MMMWFSEFTPEQLNDRPTNHLGGLLDIQFTEIGADFLTATMPVDERTHQPAGILHGGASVVLAETLGSIASYMCIDPEKYMAVGLEINANHLRPVKSGLVTGVCKPLHIGAKTHVWEIKIYNDKGKMNCISRLTVAVIPKPQG</sequence>